<name>W1NN35_AMBTC</name>
<accession>W1NN35</accession>
<gene>
    <name evidence="1" type="ORF">AMTR_s00001p00272930</name>
</gene>
<protein>
    <submittedName>
        <fullName evidence="1">Uncharacterized protein</fullName>
    </submittedName>
</protein>
<dbReference type="Gramene" id="ERM96700">
    <property type="protein sequence ID" value="ERM96700"/>
    <property type="gene ID" value="AMTR_s00001p00272930"/>
</dbReference>
<reference evidence="2" key="1">
    <citation type="journal article" date="2013" name="Science">
        <title>The Amborella genome and the evolution of flowering plants.</title>
        <authorList>
            <consortium name="Amborella Genome Project"/>
        </authorList>
    </citation>
    <scope>NUCLEOTIDE SEQUENCE [LARGE SCALE GENOMIC DNA]</scope>
</reference>
<dbReference type="HOGENOM" id="CLU_2725540_0_0_1"/>
<evidence type="ECO:0000313" key="2">
    <source>
        <dbReference type="Proteomes" id="UP000017836"/>
    </source>
</evidence>
<evidence type="ECO:0000313" key="1">
    <source>
        <dbReference type="EMBL" id="ERM96700.1"/>
    </source>
</evidence>
<organism evidence="1 2">
    <name type="scientific">Amborella trichopoda</name>
    <dbReference type="NCBI Taxonomy" id="13333"/>
    <lineage>
        <taxon>Eukaryota</taxon>
        <taxon>Viridiplantae</taxon>
        <taxon>Streptophyta</taxon>
        <taxon>Embryophyta</taxon>
        <taxon>Tracheophyta</taxon>
        <taxon>Spermatophyta</taxon>
        <taxon>Magnoliopsida</taxon>
        <taxon>Amborellales</taxon>
        <taxon>Amborellaceae</taxon>
        <taxon>Amborella</taxon>
    </lineage>
</organism>
<proteinExistence type="predicted"/>
<sequence length="72" mass="7691">MRVIRDAGALVPCIFSATGAVAVTDRTNVECIADVENRLQNIHFAGFYGNVSCLDACDADNEAVHECDLAAF</sequence>
<dbReference type="Proteomes" id="UP000017836">
    <property type="component" value="Unassembled WGS sequence"/>
</dbReference>
<dbReference type="EMBL" id="KI397142">
    <property type="protein sequence ID" value="ERM96700.1"/>
    <property type="molecule type" value="Genomic_DNA"/>
</dbReference>
<dbReference type="AlphaFoldDB" id="W1NN35"/>
<keyword evidence="2" id="KW-1185">Reference proteome</keyword>